<keyword evidence="4" id="KW-1185">Reference proteome</keyword>
<gene>
    <name evidence="3" type="ORF">LPJ64_004386</name>
</gene>
<comment type="caution">
    <text evidence="3">The sequence shown here is derived from an EMBL/GenBank/DDBJ whole genome shotgun (WGS) entry which is preliminary data.</text>
</comment>
<accession>A0A9W7XJ95</accession>
<reference evidence="3" key="1">
    <citation type="submission" date="2022-07" db="EMBL/GenBank/DDBJ databases">
        <title>Phylogenomic reconstructions and comparative analyses of Kickxellomycotina fungi.</title>
        <authorList>
            <person name="Reynolds N.K."/>
            <person name="Stajich J.E."/>
            <person name="Barry K."/>
            <person name="Grigoriev I.V."/>
            <person name="Crous P."/>
            <person name="Smith M.E."/>
        </authorList>
    </citation>
    <scope>NUCLEOTIDE SEQUENCE</scope>
    <source>
        <strain evidence="3">NBRC 105413</strain>
    </source>
</reference>
<evidence type="ECO:0000313" key="4">
    <source>
        <dbReference type="Proteomes" id="UP001145021"/>
    </source>
</evidence>
<feature type="signal peptide" evidence="2">
    <location>
        <begin position="1"/>
        <end position="25"/>
    </location>
</feature>
<keyword evidence="2" id="KW-0732">Signal</keyword>
<evidence type="ECO:0000256" key="1">
    <source>
        <dbReference type="SAM" id="MobiDB-lite"/>
    </source>
</evidence>
<evidence type="ECO:0000256" key="2">
    <source>
        <dbReference type="SAM" id="SignalP"/>
    </source>
</evidence>
<sequence length="224" mass="24877">MALLFGYRIQLQLLIVVVFALAAVASPVAETVVKASTDESISKQSDEAMKRIFTKLVEHTFGPQHLDHAELYYKTRFFASHMQARMRFIASQDESAGRGEINGASLAEDGGNENGDVKDKENDMGLSQSEADQLNSIMREMWLASRKLYRSWGCLSYDLTLCSGQSPAKGSKLTDTDKQAMAEWEKRLSTPFVAGKRLAKDEADDIHELMKGIHIVLLAFAPSK</sequence>
<dbReference type="EMBL" id="JANBOH010000210">
    <property type="protein sequence ID" value="KAJ1643895.1"/>
    <property type="molecule type" value="Genomic_DNA"/>
</dbReference>
<dbReference type="Proteomes" id="UP001145021">
    <property type="component" value="Unassembled WGS sequence"/>
</dbReference>
<evidence type="ECO:0000313" key="3">
    <source>
        <dbReference type="EMBL" id="KAJ1643895.1"/>
    </source>
</evidence>
<feature type="region of interest" description="Disordered" evidence="1">
    <location>
        <begin position="100"/>
        <end position="125"/>
    </location>
</feature>
<feature type="chain" id="PRO_5040841952" evidence="2">
    <location>
        <begin position="26"/>
        <end position="224"/>
    </location>
</feature>
<protein>
    <submittedName>
        <fullName evidence="3">Uncharacterized protein</fullName>
    </submittedName>
</protein>
<dbReference type="AlphaFoldDB" id="A0A9W7XJ95"/>
<proteinExistence type="predicted"/>
<organism evidence="3 4">
    <name type="scientific">Coemansia asiatica</name>
    <dbReference type="NCBI Taxonomy" id="1052880"/>
    <lineage>
        <taxon>Eukaryota</taxon>
        <taxon>Fungi</taxon>
        <taxon>Fungi incertae sedis</taxon>
        <taxon>Zoopagomycota</taxon>
        <taxon>Kickxellomycotina</taxon>
        <taxon>Kickxellomycetes</taxon>
        <taxon>Kickxellales</taxon>
        <taxon>Kickxellaceae</taxon>
        <taxon>Coemansia</taxon>
    </lineage>
</organism>
<name>A0A9W7XJ95_9FUNG</name>